<dbReference type="AlphaFoldDB" id="A0A935MVG0"/>
<gene>
    <name evidence="1" type="ORF">IPJ38_05800</name>
</gene>
<dbReference type="EMBL" id="JADJMS010000012">
    <property type="protein sequence ID" value="MBK7414692.1"/>
    <property type="molecule type" value="Genomic_DNA"/>
</dbReference>
<evidence type="ECO:0000313" key="2">
    <source>
        <dbReference type="Proteomes" id="UP000739411"/>
    </source>
</evidence>
<comment type="caution">
    <text evidence="1">The sequence shown here is derived from an EMBL/GenBank/DDBJ whole genome shotgun (WGS) entry which is preliminary data.</text>
</comment>
<proteinExistence type="predicted"/>
<evidence type="ECO:0000313" key="1">
    <source>
        <dbReference type="EMBL" id="MBK7414692.1"/>
    </source>
</evidence>
<dbReference type="Proteomes" id="UP000739411">
    <property type="component" value="Unassembled WGS sequence"/>
</dbReference>
<sequence>MAKYISNELANLIRDRAYTNGDLSRLERDESEALAIFVQQRQRIREVRQQRKVVLSRLGVLDAEITKQIPVDPDNIRPIRSTPKSGLKKGSIVSSIVQILVATPTAVPTPDIVQALVSKFGWAYGNDSEKDIARRKVVQPLRVLVKKGAVQRLHDTTKNDIGLWMWVGL</sequence>
<organism evidence="1 2">
    <name type="scientific">Candidatus Dechloromonas phosphorivorans</name>
    <dbReference type="NCBI Taxonomy" id="2899244"/>
    <lineage>
        <taxon>Bacteria</taxon>
        <taxon>Pseudomonadati</taxon>
        <taxon>Pseudomonadota</taxon>
        <taxon>Betaproteobacteria</taxon>
        <taxon>Rhodocyclales</taxon>
        <taxon>Azonexaceae</taxon>
        <taxon>Dechloromonas</taxon>
    </lineage>
</organism>
<protein>
    <submittedName>
        <fullName evidence="1">Uncharacterized protein</fullName>
    </submittedName>
</protein>
<name>A0A935MVG0_9RHOO</name>
<accession>A0A935MVG0</accession>
<reference evidence="1 2" key="1">
    <citation type="submission" date="2020-10" db="EMBL/GenBank/DDBJ databases">
        <title>Connecting structure to function with the recovery of over 1000 high-quality activated sludge metagenome-assembled genomes encoding full-length rRNA genes using long-read sequencing.</title>
        <authorList>
            <person name="Singleton C.M."/>
            <person name="Petriglieri F."/>
            <person name="Kristensen J.M."/>
            <person name="Kirkegaard R.H."/>
            <person name="Michaelsen T.Y."/>
            <person name="Andersen M.H."/>
            <person name="Karst S.M."/>
            <person name="Dueholm M.S."/>
            <person name="Nielsen P.H."/>
            <person name="Albertsen M."/>
        </authorList>
    </citation>
    <scope>NUCLEOTIDE SEQUENCE [LARGE SCALE GENOMIC DNA]</scope>
    <source>
        <strain evidence="1">EsbW_18-Q3-R4-48_BATAC.463</strain>
    </source>
</reference>